<protein>
    <recommendedName>
        <fullName evidence="4">Phage protein</fullName>
    </recommendedName>
</protein>
<dbReference type="Proteomes" id="UP001223079">
    <property type="component" value="Unassembled WGS sequence"/>
</dbReference>
<dbReference type="EMBL" id="JAUSTM010000004">
    <property type="protein sequence ID" value="MDQ0222008.1"/>
    <property type="molecule type" value="Genomic_DNA"/>
</dbReference>
<accession>A0ABT9YPV4</accession>
<evidence type="ECO:0000313" key="3">
    <source>
        <dbReference type="Proteomes" id="UP001223079"/>
    </source>
</evidence>
<keyword evidence="1" id="KW-0472">Membrane</keyword>
<dbReference type="RefSeq" id="WP_307121233.1">
    <property type="nucleotide sequence ID" value="NZ_JAUSTM010000004.1"/>
</dbReference>
<name>A0ABT9YPV4_9STRE</name>
<proteinExistence type="predicted"/>
<feature type="transmembrane region" description="Helical" evidence="1">
    <location>
        <begin position="6"/>
        <end position="26"/>
    </location>
</feature>
<gene>
    <name evidence="2" type="ORF">J2S23_000545</name>
</gene>
<keyword evidence="1" id="KW-0812">Transmembrane</keyword>
<organism evidence="2 3">
    <name type="scientific">Streptococcus moroccensis</name>
    <dbReference type="NCBI Taxonomy" id="1451356"/>
    <lineage>
        <taxon>Bacteria</taxon>
        <taxon>Bacillati</taxon>
        <taxon>Bacillota</taxon>
        <taxon>Bacilli</taxon>
        <taxon>Lactobacillales</taxon>
        <taxon>Streptococcaceae</taxon>
        <taxon>Streptococcus</taxon>
    </lineage>
</organism>
<keyword evidence="3" id="KW-1185">Reference proteome</keyword>
<evidence type="ECO:0008006" key="4">
    <source>
        <dbReference type="Google" id="ProtNLM"/>
    </source>
</evidence>
<keyword evidence="1" id="KW-1133">Transmembrane helix</keyword>
<dbReference type="Pfam" id="PF07116">
    <property type="entry name" value="DUF1372"/>
    <property type="match status" value="1"/>
</dbReference>
<evidence type="ECO:0000313" key="2">
    <source>
        <dbReference type="EMBL" id="MDQ0222008.1"/>
    </source>
</evidence>
<sequence length="104" mass="11830">MSKKTYLAWFLITTLIYIMSSVSLVLNYRELAVRYELLQENQIIIYQVDNAGGKLVGTITEKDVVNGHYTVTIGAYGKFLVTREQFDSLEIGDEAPDYLKKRGS</sequence>
<dbReference type="InterPro" id="IPR010779">
    <property type="entry name" value="DUF1372"/>
</dbReference>
<reference evidence="2 3" key="1">
    <citation type="submission" date="2023-07" db="EMBL/GenBank/DDBJ databases">
        <title>Genomic Encyclopedia of Type Strains, Phase IV (KMG-IV): sequencing the most valuable type-strain genomes for metagenomic binning, comparative biology and taxonomic classification.</title>
        <authorList>
            <person name="Goeker M."/>
        </authorList>
    </citation>
    <scope>NUCLEOTIDE SEQUENCE [LARGE SCALE GENOMIC DNA]</scope>
    <source>
        <strain evidence="2 3">DSM 105143</strain>
    </source>
</reference>
<comment type="caution">
    <text evidence="2">The sequence shown here is derived from an EMBL/GenBank/DDBJ whole genome shotgun (WGS) entry which is preliminary data.</text>
</comment>
<evidence type="ECO:0000256" key="1">
    <source>
        <dbReference type="SAM" id="Phobius"/>
    </source>
</evidence>